<gene>
    <name evidence="1" type="ORF">I8748_31710</name>
</gene>
<evidence type="ECO:0000313" key="1">
    <source>
        <dbReference type="EMBL" id="MBH8566667.1"/>
    </source>
</evidence>
<comment type="caution">
    <text evidence="1">The sequence shown here is derived from an EMBL/GenBank/DDBJ whole genome shotgun (WGS) entry which is preliminary data.</text>
</comment>
<organism evidence="1 2">
    <name type="scientific">Amazonocrinis nigriterrae CENA67</name>
    <dbReference type="NCBI Taxonomy" id="2794033"/>
    <lineage>
        <taxon>Bacteria</taxon>
        <taxon>Bacillati</taxon>
        <taxon>Cyanobacteriota</taxon>
        <taxon>Cyanophyceae</taxon>
        <taxon>Nostocales</taxon>
        <taxon>Nostocaceae</taxon>
        <taxon>Amazonocrinis</taxon>
        <taxon>Amazonocrinis nigriterrae</taxon>
    </lineage>
</organism>
<dbReference type="EMBL" id="JAECZC010000102">
    <property type="protein sequence ID" value="MBH8566667.1"/>
    <property type="molecule type" value="Genomic_DNA"/>
</dbReference>
<reference evidence="1 2" key="1">
    <citation type="journal article" date="2021" name="Int. J. Syst. Evol. Microbiol.">
        <title>Amazonocrinis nigriterrae gen. nov., sp. nov., Atlanticothrix silvestris gen. nov., sp. nov. and Dendronalium phyllosphericum gen. nov., sp. nov., nostocacean cyanobacteria from Brazilian environments.</title>
        <authorList>
            <person name="Alvarenga D.O."/>
            <person name="Andreote A.P.D."/>
            <person name="Branco L.H.Z."/>
            <person name="Delbaje E."/>
            <person name="Cruz R.B."/>
            <person name="Varani A.M."/>
            <person name="Fiore M.F."/>
        </authorList>
    </citation>
    <scope>NUCLEOTIDE SEQUENCE [LARGE SCALE GENOMIC DNA]</scope>
    <source>
        <strain evidence="1 2">CENA67</strain>
    </source>
</reference>
<proteinExistence type="predicted"/>
<keyword evidence="2" id="KW-1185">Reference proteome</keyword>
<protein>
    <submittedName>
        <fullName evidence="1">Uncharacterized protein</fullName>
    </submittedName>
</protein>
<name>A0A8J7HVK2_9NOST</name>
<dbReference type="RefSeq" id="WP_198128407.1">
    <property type="nucleotide sequence ID" value="NZ_JAECZC010000102.1"/>
</dbReference>
<evidence type="ECO:0000313" key="2">
    <source>
        <dbReference type="Proteomes" id="UP000632766"/>
    </source>
</evidence>
<dbReference type="Proteomes" id="UP000632766">
    <property type="component" value="Unassembled WGS sequence"/>
</dbReference>
<dbReference type="AlphaFoldDB" id="A0A8J7HVK2"/>
<accession>A0A8J7HVK2</accession>
<sequence>MSQNNVASKPVSKIQLDECICCDLVTFVPLLFDENCQSSHNLRLNLTITFTESQLTIPLDNSSGVNIVFCIKRGVLELKLKNGKMDLHERNTLRNEIDNLIGIPQGSSEAPQWKFTLLNDENSKCLQGHIQHQNLGIIELLEEVGKYFELEAIFKIQEVNRNHIKIKYLDVEIEDKIQKENFISYFLNYLQEQYKLDNYVKKVIVTI</sequence>